<dbReference type="InterPro" id="IPR001320">
    <property type="entry name" value="Iontro_rcpt_C"/>
</dbReference>
<dbReference type="NCBIfam" id="TIGR01726">
    <property type="entry name" value="HEQRo_perm_3TM"/>
    <property type="match status" value="1"/>
</dbReference>
<dbReference type="GO" id="GO:0043190">
    <property type="term" value="C:ATP-binding cassette (ABC) transporter complex"/>
    <property type="evidence" value="ECO:0007669"/>
    <property type="project" value="InterPro"/>
</dbReference>
<dbReference type="Pfam" id="PF00497">
    <property type="entry name" value="SBP_bac_3"/>
    <property type="match status" value="1"/>
</dbReference>
<dbReference type="Pfam" id="PF00528">
    <property type="entry name" value="BPD_transp_1"/>
    <property type="match status" value="1"/>
</dbReference>
<dbReference type="Gene3D" id="1.10.3720.10">
    <property type="entry name" value="MetI-like"/>
    <property type="match status" value="1"/>
</dbReference>
<comment type="similarity">
    <text evidence="7">Belongs to the binding-protein-dependent transport system permease family.</text>
</comment>
<dbReference type="SMART" id="SM00062">
    <property type="entry name" value="PBPb"/>
    <property type="match status" value="1"/>
</dbReference>
<sequence>MKKKWFWVLLGALVTAVAIWTAPNNQQQPVVAATKTYTFGTDVTYPPFEFANKHNVYVGIDIDLIRAIAKEEGFKVKVKELGFNTAVQSLEAGQIDGVIAGMNITPERKAKFAMSDAYYPSGIVFAGKSGSSIKNLQDLRGKRVAIKTGTAAADYANSVKNKYGFTTVTFDDSDNMYQDVTTGNSAACVDDKPVIQYAMATGVKLHIISKPAQTGGYGIALPKSQQHKLLVKINRGLKKLRANGKYDQIISKYVGNGSTKSQAKKNKVSQDTDNSFIGLLKSNWGTLMGGLGKTIELTFVGIVGATIIGIIIGLVGVIPNRWAQGIATVFIYIFRGLPLMVLALFIYTGIPSLIGTKIPAFVAGVITLTLNEGAYTAAFVKGGMQAVDIGQMEAARSLGLPWGKAMRRVIMPQGIRIMIPSFINQFIITLKDTSILSVLGLLELTQTGKIIIARNMEGFKIWTMVALIYLIIITVLTWISNWVQKRYQA</sequence>
<dbReference type="GO" id="GO:0006865">
    <property type="term" value="P:amino acid transport"/>
    <property type="evidence" value="ECO:0007669"/>
    <property type="project" value="TreeGrafter"/>
</dbReference>
<feature type="signal peptide" evidence="8">
    <location>
        <begin position="1"/>
        <end position="27"/>
    </location>
</feature>
<dbReference type="InterPro" id="IPR043429">
    <property type="entry name" value="ArtM/GltK/GlnP/TcyL/YhdX-like"/>
</dbReference>
<evidence type="ECO:0000259" key="9">
    <source>
        <dbReference type="PROSITE" id="PS50928"/>
    </source>
</evidence>
<dbReference type="Gene3D" id="3.40.190.10">
    <property type="entry name" value="Periplasmic binding protein-like II"/>
    <property type="match status" value="2"/>
</dbReference>
<protein>
    <submittedName>
        <fullName evidence="10">ABC transporter glutamine-binding periplasmic protein</fullName>
    </submittedName>
</protein>
<dbReference type="InterPro" id="IPR010065">
    <property type="entry name" value="AA_ABC_transptr_permease_3TM"/>
</dbReference>
<dbReference type="RefSeq" id="WP_056956376.1">
    <property type="nucleotide sequence ID" value="NZ_AZFJ01000036.1"/>
</dbReference>
<feature type="transmembrane region" description="Helical" evidence="7">
    <location>
        <begin position="461"/>
        <end position="483"/>
    </location>
</feature>
<reference evidence="10 11" key="1">
    <citation type="journal article" date="2015" name="Genome Announc.">
        <title>Expanding the biotechnology potential of lactobacilli through comparative genomics of 213 strains and associated genera.</title>
        <authorList>
            <person name="Sun Z."/>
            <person name="Harris H.M."/>
            <person name="McCann A."/>
            <person name="Guo C."/>
            <person name="Argimon S."/>
            <person name="Zhang W."/>
            <person name="Yang X."/>
            <person name="Jeffery I.B."/>
            <person name="Cooney J.C."/>
            <person name="Kagawa T.F."/>
            <person name="Liu W."/>
            <person name="Song Y."/>
            <person name="Salvetti E."/>
            <person name="Wrobel A."/>
            <person name="Rasinkangas P."/>
            <person name="Parkhill J."/>
            <person name="Rea M.C."/>
            <person name="O'Sullivan O."/>
            <person name="Ritari J."/>
            <person name="Douillard F.P."/>
            <person name="Paul Ross R."/>
            <person name="Yang R."/>
            <person name="Briner A.E."/>
            <person name="Felis G.E."/>
            <person name="de Vos W.M."/>
            <person name="Barrangou R."/>
            <person name="Klaenhammer T.R."/>
            <person name="Caufield P.W."/>
            <person name="Cui Y."/>
            <person name="Zhang H."/>
            <person name="O'Toole P.W."/>
        </authorList>
    </citation>
    <scope>NUCLEOTIDE SEQUENCE [LARGE SCALE GENOMIC DNA]</scope>
    <source>
        <strain evidence="10 11">DSM 15945</strain>
    </source>
</reference>
<dbReference type="SUPFAM" id="SSF53850">
    <property type="entry name" value="Periplasmic binding protein-like II"/>
    <property type="match status" value="1"/>
</dbReference>
<evidence type="ECO:0000256" key="2">
    <source>
        <dbReference type="ARBA" id="ARBA00022448"/>
    </source>
</evidence>
<dbReference type="EMBL" id="AZFJ01000036">
    <property type="protein sequence ID" value="KRL87029.1"/>
    <property type="molecule type" value="Genomic_DNA"/>
</dbReference>
<keyword evidence="2 7" id="KW-0813">Transport</keyword>
<evidence type="ECO:0000256" key="1">
    <source>
        <dbReference type="ARBA" id="ARBA00004651"/>
    </source>
</evidence>
<dbReference type="CDD" id="cd06261">
    <property type="entry name" value="TM_PBP2"/>
    <property type="match status" value="1"/>
</dbReference>
<comment type="subcellular location">
    <subcellularLocation>
        <location evidence="1 7">Cell membrane</location>
        <topology evidence="1 7">Multi-pass membrane protein</topology>
    </subcellularLocation>
</comment>
<keyword evidence="6 7" id="KW-0472">Membrane</keyword>
<evidence type="ECO:0000256" key="6">
    <source>
        <dbReference type="ARBA" id="ARBA00023136"/>
    </source>
</evidence>
<dbReference type="InterPro" id="IPR035906">
    <property type="entry name" value="MetI-like_sf"/>
</dbReference>
<keyword evidence="11" id="KW-1185">Reference proteome</keyword>
<evidence type="ECO:0000256" key="5">
    <source>
        <dbReference type="ARBA" id="ARBA00022989"/>
    </source>
</evidence>
<keyword evidence="5 7" id="KW-1133">Transmembrane helix</keyword>
<dbReference type="SMART" id="SM00079">
    <property type="entry name" value="PBPe"/>
    <property type="match status" value="1"/>
</dbReference>
<evidence type="ECO:0000256" key="4">
    <source>
        <dbReference type="ARBA" id="ARBA00022692"/>
    </source>
</evidence>
<evidence type="ECO:0000256" key="7">
    <source>
        <dbReference type="RuleBase" id="RU363032"/>
    </source>
</evidence>
<comment type="caution">
    <text evidence="10">The sequence shown here is derived from an EMBL/GenBank/DDBJ whole genome shotgun (WGS) entry which is preliminary data.</text>
</comment>
<evidence type="ECO:0000256" key="8">
    <source>
        <dbReference type="SAM" id="SignalP"/>
    </source>
</evidence>
<dbReference type="STRING" id="1423783.FC50_GL000231"/>
<dbReference type="PATRIC" id="fig|1423783.4.peg.239"/>
<dbReference type="OrthoDB" id="9774451at2"/>
<dbReference type="PROSITE" id="PS50928">
    <property type="entry name" value="ABC_TM1"/>
    <property type="match status" value="1"/>
</dbReference>
<feature type="transmembrane region" description="Helical" evidence="7">
    <location>
        <begin position="297"/>
        <end position="317"/>
    </location>
</feature>
<evidence type="ECO:0000256" key="3">
    <source>
        <dbReference type="ARBA" id="ARBA00022475"/>
    </source>
</evidence>
<keyword evidence="3" id="KW-1003">Cell membrane</keyword>
<dbReference type="GO" id="GO:0015276">
    <property type="term" value="F:ligand-gated monoatomic ion channel activity"/>
    <property type="evidence" value="ECO:0007669"/>
    <property type="project" value="InterPro"/>
</dbReference>
<name>A0A0R1U7J9_9LACO</name>
<organism evidence="10 11">
    <name type="scientific">Lacticaseibacillus pantheris DSM 15945 = JCM 12539 = NBRC 106106</name>
    <dbReference type="NCBI Taxonomy" id="1423783"/>
    <lineage>
        <taxon>Bacteria</taxon>
        <taxon>Bacillati</taxon>
        <taxon>Bacillota</taxon>
        <taxon>Bacilli</taxon>
        <taxon>Lactobacillales</taxon>
        <taxon>Lactobacillaceae</taxon>
        <taxon>Lacticaseibacillus</taxon>
    </lineage>
</organism>
<dbReference type="SUPFAM" id="SSF161098">
    <property type="entry name" value="MetI-like"/>
    <property type="match status" value="1"/>
</dbReference>
<keyword evidence="4 7" id="KW-0812">Transmembrane</keyword>
<gene>
    <name evidence="10" type="ORF">FC50_GL000231</name>
</gene>
<dbReference type="PANTHER" id="PTHR30614:SF46">
    <property type="entry name" value="ABC TRANSPORTER MEMBRANE SPANNING PERMEASE-GLUTAMINE TRANSPORT"/>
    <property type="match status" value="1"/>
</dbReference>
<dbReference type="PANTHER" id="PTHR30614">
    <property type="entry name" value="MEMBRANE COMPONENT OF AMINO ACID ABC TRANSPORTER"/>
    <property type="match status" value="1"/>
</dbReference>
<dbReference type="InterPro" id="IPR001638">
    <property type="entry name" value="Solute-binding_3/MltF_N"/>
</dbReference>
<feature type="transmembrane region" description="Helical" evidence="7">
    <location>
        <begin position="329"/>
        <end position="350"/>
    </location>
</feature>
<accession>A0A0R1U7J9</accession>
<evidence type="ECO:0000313" key="11">
    <source>
        <dbReference type="Proteomes" id="UP000051922"/>
    </source>
</evidence>
<feature type="chain" id="PRO_5038347360" evidence="8">
    <location>
        <begin position="28"/>
        <end position="489"/>
    </location>
</feature>
<dbReference type="Proteomes" id="UP000051922">
    <property type="component" value="Unassembled WGS sequence"/>
</dbReference>
<proteinExistence type="inferred from homology"/>
<keyword evidence="8" id="KW-0732">Signal</keyword>
<dbReference type="InterPro" id="IPR000515">
    <property type="entry name" value="MetI-like"/>
</dbReference>
<evidence type="ECO:0000313" key="10">
    <source>
        <dbReference type="EMBL" id="KRL87029.1"/>
    </source>
</evidence>
<dbReference type="AlphaFoldDB" id="A0A0R1U7J9"/>
<feature type="domain" description="ABC transmembrane type-1" evidence="9">
    <location>
        <begin position="291"/>
        <end position="480"/>
    </location>
</feature>